<organism evidence="3">
    <name type="scientific">Melampsora larici-populina (strain 98AG31 / pathotype 3-4-7)</name>
    <name type="common">Poplar leaf rust fungus</name>
    <dbReference type="NCBI Taxonomy" id="747676"/>
    <lineage>
        <taxon>Eukaryota</taxon>
        <taxon>Fungi</taxon>
        <taxon>Dikarya</taxon>
        <taxon>Basidiomycota</taxon>
        <taxon>Pucciniomycotina</taxon>
        <taxon>Pucciniomycetes</taxon>
        <taxon>Pucciniales</taxon>
        <taxon>Melampsoraceae</taxon>
        <taxon>Melampsora</taxon>
    </lineage>
</organism>
<sequence>MHFTSQDTRLLPFIQLALQLNIEADDYKALWNLTFPSIPFAHIDPTNLIRLHGLNELLKKRKVHEVYLIPPTSTCLVCDQASGKSFAKRPRINGYLYDLDGIHSAKFHTWGCLDCGAKYRPSYYTTGKQRVYYTHAQGAHPDYYQVHCHFAMTHQLARSFRHAQMLAHISNFNIVNLFNLTHLKGSQIVPTHPGEQSNPKMSQEVARDAVDLFSLLRRSLKDTMPTVYCRQWYENYIILQIMGLRTGTISVLCVCTNAR</sequence>
<name>F4RPV3_MELLP</name>
<accession>F4RPV3</accession>
<dbReference type="InParanoid" id="F4RPV3"/>
<gene>
    <name evidence="2" type="ORF">MELLADRAFT_78055</name>
</gene>
<evidence type="ECO:0000313" key="2">
    <source>
        <dbReference type="EMBL" id="EGG05613.1"/>
    </source>
</evidence>
<feature type="domain" description="CxC5 like cysteine cluster associated with KDZ" evidence="1">
    <location>
        <begin position="64"/>
        <end position="182"/>
    </location>
</feature>
<dbReference type="RefSeq" id="XP_007411102.1">
    <property type="nucleotide sequence ID" value="XM_007411040.1"/>
</dbReference>
<dbReference type="Pfam" id="PF18718">
    <property type="entry name" value="CxC5"/>
    <property type="match status" value="1"/>
</dbReference>
<dbReference type="AlphaFoldDB" id="F4RPV3"/>
<dbReference type="Proteomes" id="UP000001072">
    <property type="component" value="Unassembled WGS sequence"/>
</dbReference>
<protein>
    <recommendedName>
        <fullName evidence="1">CxC5 like cysteine cluster associated with KDZ domain-containing protein</fullName>
    </recommendedName>
</protein>
<dbReference type="STRING" id="747676.F4RPV3"/>
<evidence type="ECO:0000259" key="1">
    <source>
        <dbReference type="Pfam" id="PF18718"/>
    </source>
</evidence>
<evidence type="ECO:0000313" key="3">
    <source>
        <dbReference type="Proteomes" id="UP000001072"/>
    </source>
</evidence>
<dbReference type="InterPro" id="IPR041539">
    <property type="entry name" value="CxC5"/>
</dbReference>
<dbReference type="KEGG" id="mlr:MELLADRAFT_78055"/>
<proteinExistence type="predicted"/>
<dbReference type="HOGENOM" id="CLU_004966_5_0_1"/>
<dbReference type="GeneID" id="18933049"/>
<dbReference type="VEuPathDB" id="FungiDB:MELLADRAFT_78055"/>
<reference evidence="3" key="1">
    <citation type="journal article" date="2011" name="Proc. Natl. Acad. Sci. U.S.A.">
        <title>Obligate biotrophy features unraveled by the genomic analysis of rust fungi.</title>
        <authorList>
            <person name="Duplessis S."/>
            <person name="Cuomo C.A."/>
            <person name="Lin Y.-C."/>
            <person name="Aerts A."/>
            <person name="Tisserant E."/>
            <person name="Veneault-Fourrey C."/>
            <person name="Joly D.L."/>
            <person name="Hacquard S."/>
            <person name="Amselem J."/>
            <person name="Cantarel B.L."/>
            <person name="Chiu R."/>
            <person name="Coutinho P.M."/>
            <person name="Feau N."/>
            <person name="Field M."/>
            <person name="Frey P."/>
            <person name="Gelhaye E."/>
            <person name="Goldberg J."/>
            <person name="Grabherr M.G."/>
            <person name="Kodira C.D."/>
            <person name="Kohler A."/>
            <person name="Kuees U."/>
            <person name="Lindquist E.A."/>
            <person name="Lucas S.M."/>
            <person name="Mago R."/>
            <person name="Mauceli E."/>
            <person name="Morin E."/>
            <person name="Murat C."/>
            <person name="Pangilinan J.L."/>
            <person name="Park R."/>
            <person name="Pearson M."/>
            <person name="Quesneville H."/>
            <person name="Rouhier N."/>
            <person name="Sakthikumar S."/>
            <person name="Salamov A.A."/>
            <person name="Schmutz J."/>
            <person name="Selles B."/>
            <person name="Shapiro H."/>
            <person name="Tanguay P."/>
            <person name="Tuskan G.A."/>
            <person name="Henrissat B."/>
            <person name="Van de Peer Y."/>
            <person name="Rouze P."/>
            <person name="Ellis J.G."/>
            <person name="Dodds P.N."/>
            <person name="Schein J.E."/>
            <person name="Zhong S."/>
            <person name="Hamelin R.C."/>
            <person name="Grigoriev I.V."/>
            <person name="Szabo L.J."/>
            <person name="Martin F."/>
        </authorList>
    </citation>
    <scope>NUCLEOTIDE SEQUENCE [LARGE SCALE GENOMIC DNA]</scope>
    <source>
        <strain evidence="3">98AG31 / pathotype 3-4-7</strain>
    </source>
</reference>
<dbReference type="EMBL" id="GL883112">
    <property type="protein sequence ID" value="EGG05613.1"/>
    <property type="molecule type" value="Genomic_DNA"/>
</dbReference>
<keyword evidence="3" id="KW-1185">Reference proteome</keyword>